<dbReference type="InterPro" id="IPR000394">
    <property type="entry name" value="RNA_pol_sigma_54"/>
</dbReference>
<dbReference type="Pfam" id="PF04552">
    <property type="entry name" value="Sigma54_DBD"/>
    <property type="match status" value="1"/>
</dbReference>
<keyword evidence="4" id="KW-0548">Nucleotidyltransferase</keyword>
<evidence type="ECO:0000313" key="12">
    <source>
        <dbReference type="Proteomes" id="UP000217696"/>
    </source>
</evidence>
<gene>
    <name evidence="11" type="primary">rpoN</name>
    <name evidence="11" type="ORF">CB4_00770</name>
</gene>
<dbReference type="PIRSF" id="PIRSF000774">
    <property type="entry name" value="RpoN"/>
    <property type="match status" value="1"/>
</dbReference>
<comment type="similarity">
    <text evidence="1">Belongs to the sigma-54 factor family.</text>
</comment>
<dbReference type="InterPro" id="IPR007634">
    <property type="entry name" value="RNA_pol_sigma_54_DNA-bd"/>
</dbReference>
<dbReference type="GO" id="GO:0003677">
    <property type="term" value="F:DNA binding"/>
    <property type="evidence" value="ECO:0007669"/>
    <property type="project" value="UniProtKB-KW"/>
</dbReference>
<evidence type="ECO:0000256" key="2">
    <source>
        <dbReference type="ARBA" id="ARBA00022478"/>
    </source>
</evidence>
<keyword evidence="7" id="KW-0238">DNA-binding</keyword>
<evidence type="ECO:0000256" key="1">
    <source>
        <dbReference type="ARBA" id="ARBA00008798"/>
    </source>
</evidence>
<proteinExistence type="inferred from homology"/>
<keyword evidence="8" id="KW-0804">Transcription</keyword>
<dbReference type="Pfam" id="PF04963">
    <property type="entry name" value="Sigma54_CBD"/>
    <property type="match status" value="1"/>
</dbReference>
<evidence type="ECO:0000313" key="11">
    <source>
        <dbReference type="EMBL" id="BAU26629.1"/>
    </source>
</evidence>
<dbReference type="GO" id="GO:0000428">
    <property type="term" value="C:DNA-directed RNA polymerase complex"/>
    <property type="evidence" value="ECO:0007669"/>
    <property type="project" value="UniProtKB-KW"/>
</dbReference>
<dbReference type="GO" id="GO:0006352">
    <property type="term" value="P:DNA-templated transcription initiation"/>
    <property type="evidence" value="ECO:0007669"/>
    <property type="project" value="InterPro"/>
</dbReference>
<evidence type="ECO:0000256" key="3">
    <source>
        <dbReference type="ARBA" id="ARBA00022679"/>
    </source>
</evidence>
<dbReference type="GO" id="GO:0016987">
    <property type="term" value="F:sigma factor activity"/>
    <property type="evidence" value="ECO:0007669"/>
    <property type="project" value="UniProtKB-KW"/>
</dbReference>
<keyword evidence="12" id="KW-1185">Reference proteome</keyword>
<keyword evidence="5" id="KW-0805">Transcription regulation</keyword>
<evidence type="ECO:0000256" key="5">
    <source>
        <dbReference type="ARBA" id="ARBA00023015"/>
    </source>
</evidence>
<keyword evidence="3" id="KW-0808">Transferase</keyword>
<dbReference type="Pfam" id="PF00309">
    <property type="entry name" value="Sigma54_AID"/>
    <property type="match status" value="1"/>
</dbReference>
<keyword evidence="6" id="KW-0731">Sigma factor</keyword>
<evidence type="ECO:0000259" key="9">
    <source>
        <dbReference type="Pfam" id="PF04552"/>
    </source>
</evidence>
<evidence type="ECO:0000256" key="4">
    <source>
        <dbReference type="ARBA" id="ARBA00022695"/>
    </source>
</evidence>
<dbReference type="RefSeq" id="WP_096463660.1">
    <property type="nucleotide sequence ID" value="NZ_AP017312.1"/>
</dbReference>
<dbReference type="InterPro" id="IPR007046">
    <property type="entry name" value="RNA_pol_sigma_54_core-bd"/>
</dbReference>
<dbReference type="PROSITE" id="PS00718">
    <property type="entry name" value="SIGMA54_2"/>
    <property type="match status" value="1"/>
</dbReference>
<keyword evidence="2" id="KW-0240">DNA-directed RNA polymerase</keyword>
<evidence type="ECO:0000256" key="7">
    <source>
        <dbReference type="ARBA" id="ARBA00023125"/>
    </source>
</evidence>
<feature type="domain" description="RNA polymerase sigma factor 54 core-binding" evidence="10">
    <location>
        <begin position="106"/>
        <end position="287"/>
    </location>
</feature>
<dbReference type="PANTHER" id="PTHR32248">
    <property type="entry name" value="RNA POLYMERASE SIGMA-54 FACTOR"/>
    <property type="match status" value="1"/>
</dbReference>
<evidence type="ECO:0000259" key="10">
    <source>
        <dbReference type="Pfam" id="PF04963"/>
    </source>
</evidence>
<dbReference type="PROSITE" id="PS50044">
    <property type="entry name" value="SIGMA54_3"/>
    <property type="match status" value="1"/>
</dbReference>
<dbReference type="GO" id="GO:0001216">
    <property type="term" value="F:DNA-binding transcription activator activity"/>
    <property type="evidence" value="ECO:0007669"/>
    <property type="project" value="InterPro"/>
</dbReference>
<dbReference type="GO" id="GO:0016779">
    <property type="term" value="F:nucleotidyltransferase activity"/>
    <property type="evidence" value="ECO:0007669"/>
    <property type="project" value="UniProtKB-KW"/>
</dbReference>
<reference evidence="11 12" key="1">
    <citation type="submission" date="2015-12" db="EMBL/GenBank/DDBJ databases">
        <title>Genome sequence of Aneurinibacillus soli.</title>
        <authorList>
            <person name="Lee J.S."/>
            <person name="Lee K.C."/>
            <person name="Kim K.K."/>
            <person name="Lee B.W."/>
        </authorList>
    </citation>
    <scope>NUCLEOTIDE SEQUENCE [LARGE SCALE GENOMIC DNA]</scope>
    <source>
        <strain evidence="11 12">CB4</strain>
    </source>
</reference>
<organism evidence="11 12">
    <name type="scientific">Aneurinibacillus soli</name>
    <dbReference type="NCBI Taxonomy" id="1500254"/>
    <lineage>
        <taxon>Bacteria</taxon>
        <taxon>Bacillati</taxon>
        <taxon>Bacillota</taxon>
        <taxon>Bacilli</taxon>
        <taxon>Bacillales</taxon>
        <taxon>Paenibacillaceae</taxon>
        <taxon>Aneurinibacillus group</taxon>
        <taxon>Aneurinibacillus</taxon>
    </lineage>
</organism>
<dbReference type="KEGG" id="asoc:CB4_00770"/>
<dbReference type="OrthoDB" id="9814402at2"/>
<dbReference type="InterPro" id="IPR038709">
    <property type="entry name" value="RpoN_core-bd_sf"/>
</dbReference>
<evidence type="ECO:0000256" key="8">
    <source>
        <dbReference type="ARBA" id="ARBA00023163"/>
    </source>
</evidence>
<dbReference type="Gene3D" id="1.10.10.60">
    <property type="entry name" value="Homeodomain-like"/>
    <property type="match status" value="1"/>
</dbReference>
<dbReference type="Gene3D" id="1.10.10.1330">
    <property type="entry name" value="RNA polymerase sigma-54 factor, core-binding domain"/>
    <property type="match status" value="1"/>
</dbReference>
<dbReference type="PROSITE" id="PS00717">
    <property type="entry name" value="SIGMA54_1"/>
    <property type="match status" value="1"/>
</dbReference>
<dbReference type="PANTHER" id="PTHR32248:SF4">
    <property type="entry name" value="RNA POLYMERASE SIGMA-54 FACTOR"/>
    <property type="match status" value="1"/>
</dbReference>
<dbReference type="EMBL" id="AP017312">
    <property type="protein sequence ID" value="BAU26629.1"/>
    <property type="molecule type" value="Genomic_DNA"/>
</dbReference>
<dbReference type="PRINTS" id="PR00045">
    <property type="entry name" value="SIGMA54FCT"/>
</dbReference>
<protein>
    <submittedName>
        <fullName evidence="11">RNA polymerase sigma-54 factor</fullName>
    </submittedName>
</protein>
<dbReference type="NCBIfam" id="TIGR02395">
    <property type="entry name" value="rpoN_sigma"/>
    <property type="match status" value="1"/>
</dbReference>
<name>A0A0U5AS41_9BACL</name>
<accession>A0A0U5AS41</accession>
<evidence type="ECO:0000256" key="6">
    <source>
        <dbReference type="ARBA" id="ARBA00023082"/>
    </source>
</evidence>
<sequence>MQMGFGLYQQQTLKLVMTPELRQAITILQYSAVDLVDFLQQQANENPVLDIDRPQEAPAPSANDTPTDIDWREYMRANATGDDTYYTRSGAGNPDYDPFNFISGEVMTLERHLMEQVSMLRNLTALERRILHFLIGNVNENGYLLVSEMEASSLLGTEPEKVEEMIWVLQSLEPTGVGARSLAECLLLQLKDEPEENVLASAIVEHHLEDLAEKRYQKIAQSLQVTPQEVQQAADYLRTLNPRPASEFAHGTPRYIVADVTIEKVAGEYVVMVNEGGLPNLTINRFYQQMLQKNEPDPAQRYIQDKLNSALWLIRSIEQRRMTLFRVTQAIAEEQQGFFEKGISGLKPMTLRDIAEKVGLHESTISRATSNKYVQTPRGLFELKYFFTTGLKSSDGGEASSVITIKEKLKAMVEAEDKKKPLSDQKITDMLVAEGVEISRRTVAKYREELNIDSSSKRKRF</sequence>
<feature type="domain" description="RNA polymerase sigma factor 54 DNA-binding" evidence="9">
    <location>
        <begin position="301"/>
        <end position="460"/>
    </location>
</feature>
<dbReference type="Proteomes" id="UP000217696">
    <property type="component" value="Chromosome"/>
</dbReference>
<dbReference type="AlphaFoldDB" id="A0A0U5AS41"/>